<dbReference type="PANTHER" id="PTHR42713:SF3">
    <property type="entry name" value="TRANSCRIPTIONAL REGULATORY PROTEIN HPTR"/>
    <property type="match status" value="1"/>
</dbReference>
<evidence type="ECO:0000256" key="2">
    <source>
        <dbReference type="ARBA" id="ARBA00022490"/>
    </source>
</evidence>
<dbReference type="GO" id="GO:0005737">
    <property type="term" value="C:cytoplasm"/>
    <property type="evidence" value="ECO:0007669"/>
    <property type="project" value="UniProtKB-SubCell"/>
</dbReference>
<dbReference type="Proteomes" id="UP000249522">
    <property type="component" value="Unassembled WGS sequence"/>
</dbReference>
<dbReference type="OrthoDB" id="2859525at2"/>
<dbReference type="InterPro" id="IPR018062">
    <property type="entry name" value="HTH_AraC-typ_CS"/>
</dbReference>
<proteinExistence type="predicted"/>
<evidence type="ECO:0000256" key="7">
    <source>
        <dbReference type="ARBA" id="ARBA00023163"/>
    </source>
</evidence>
<dbReference type="Pfam" id="PF12833">
    <property type="entry name" value="HTH_18"/>
    <property type="match status" value="1"/>
</dbReference>
<keyword evidence="4" id="KW-0902">Two-component regulatory system</keyword>
<evidence type="ECO:0000256" key="6">
    <source>
        <dbReference type="ARBA" id="ARBA00023125"/>
    </source>
</evidence>
<dbReference type="EMBL" id="QKRB01000012">
    <property type="protein sequence ID" value="PZD97495.1"/>
    <property type="molecule type" value="Genomic_DNA"/>
</dbReference>
<dbReference type="SUPFAM" id="SSF52172">
    <property type="entry name" value="CheY-like"/>
    <property type="match status" value="1"/>
</dbReference>
<comment type="caution">
    <text evidence="11">The sequence shown here is derived from an EMBL/GenBank/DDBJ whole genome shotgun (WGS) entry which is preliminary data.</text>
</comment>
<feature type="domain" description="HTH araC/xylS-type" evidence="9">
    <location>
        <begin position="143"/>
        <end position="241"/>
    </location>
</feature>
<dbReference type="InterPro" id="IPR020449">
    <property type="entry name" value="Tscrpt_reg_AraC-type_HTH"/>
</dbReference>
<dbReference type="Gene3D" id="1.10.10.60">
    <property type="entry name" value="Homeodomain-like"/>
    <property type="match status" value="2"/>
</dbReference>
<name>A0A2W1LRU1_9BACL</name>
<evidence type="ECO:0000313" key="11">
    <source>
        <dbReference type="EMBL" id="PZD97495.1"/>
    </source>
</evidence>
<evidence type="ECO:0000259" key="10">
    <source>
        <dbReference type="PROSITE" id="PS50110"/>
    </source>
</evidence>
<dbReference type="SUPFAM" id="SSF46689">
    <property type="entry name" value="Homeodomain-like"/>
    <property type="match status" value="2"/>
</dbReference>
<keyword evidence="3 8" id="KW-0597">Phosphoprotein</keyword>
<evidence type="ECO:0000256" key="1">
    <source>
        <dbReference type="ARBA" id="ARBA00004496"/>
    </source>
</evidence>
<dbReference type="InterPro" id="IPR001789">
    <property type="entry name" value="Sig_transdc_resp-reg_receiver"/>
</dbReference>
<dbReference type="InterPro" id="IPR051552">
    <property type="entry name" value="HptR"/>
</dbReference>
<sequence>MYRALLVEDEPKMREGMKRIISWEGCGFLLCGEAENGREGLRLIEEEKPDLVVTDVRMPVLSGLELMMEVSGRIDCQFIVISGYSEFDYVKGALKFGAVDYLLKPLDEEQLAEALHRAKQRLDREALLPKSLPSHLSASGAVGDVIRYIQDKYSYTITIKDIAAQLYMHPIYLGQLFKKTTGVYFNDYVHQTRMEQAQRLLATTAKKIYEIGLDVGYKDNDYFVQQFKKRTGVTPSQYRSSIRGCVQ</sequence>
<accession>A0A2W1LRU1</accession>
<evidence type="ECO:0000256" key="5">
    <source>
        <dbReference type="ARBA" id="ARBA00023015"/>
    </source>
</evidence>
<keyword evidence="12" id="KW-1185">Reference proteome</keyword>
<dbReference type="PROSITE" id="PS50110">
    <property type="entry name" value="RESPONSE_REGULATORY"/>
    <property type="match status" value="1"/>
</dbReference>
<comment type="subcellular location">
    <subcellularLocation>
        <location evidence="1">Cytoplasm</location>
    </subcellularLocation>
</comment>
<dbReference type="PRINTS" id="PR00032">
    <property type="entry name" value="HTHARAC"/>
</dbReference>
<evidence type="ECO:0008006" key="13">
    <source>
        <dbReference type="Google" id="ProtNLM"/>
    </source>
</evidence>
<dbReference type="InterPro" id="IPR018060">
    <property type="entry name" value="HTH_AraC"/>
</dbReference>
<dbReference type="PROSITE" id="PS00041">
    <property type="entry name" value="HTH_ARAC_FAMILY_1"/>
    <property type="match status" value="1"/>
</dbReference>
<reference evidence="11 12" key="1">
    <citation type="submission" date="2018-06" db="EMBL/GenBank/DDBJ databases">
        <title>Paenibacillus imtechensis sp. nov.</title>
        <authorList>
            <person name="Pinnaka A.K."/>
            <person name="Singh H."/>
            <person name="Kaur M."/>
        </authorList>
    </citation>
    <scope>NUCLEOTIDE SEQUENCE [LARGE SCALE GENOMIC DNA]</scope>
    <source>
        <strain evidence="11 12">SMB1</strain>
    </source>
</reference>
<dbReference type="SMART" id="SM00448">
    <property type="entry name" value="REC"/>
    <property type="match status" value="1"/>
</dbReference>
<dbReference type="GO" id="GO:0003700">
    <property type="term" value="F:DNA-binding transcription factor activity"/>
    <property type="evidence" value="ECO:0007669"/>
    <property type="project" value="InterPro"/>
</dbReference>
<dbReference type="SMART" id="SM00342">
    <property type="entry name" value="HTH_ARAC"/>
    <property type="match status" value="1"/>
</dbReference>
<feature type="modified residue" description="4-aspartylphosphate" evidence="8">
    <location>
        <position position="55"/>
    </location>
</feature>
<protein>
    <recommendedName>
        <fullName evidence="13">DNA-binding response regulator</fullName>
    </recommendedName>
</protein>
<gene>
    <name evidence="11" type="ORF">DNH61_02140</name>
</gene>
<keyword evidence="2" id="KW-0963">Cytoplasm</keyword>
<organism evidence="11 12">
    <name type="scientific">Paenibacillus sambharensis</name>
    <dbReference type="NCBI Taxonomy" id="1803190"/>
    <lineage>
        <taxon>Bacteria</taxon>
        <taxon>Bacillati</taxon>
        <taxon>Bacillota</taxon>
        <taxon>Bacilli</taxon>
        <taxon>Bacillales</taxon>
        <taxon>Paenibacillaceae</taxon>
        <taxon>Paenibacillus</taxon>
    </lineage>
</organism>
<dbReference type="CDD" id="cd17536">
    <property type="entry name" value="REC_YesN-like"/>
    <property type="match status" value="1"/>
</dbReference>
<dbReference type="InterPro" id="IPR009057">
    <property type="entry name" value="Homeodomain-like_sf"/>
</dbReference>
<evidence type="ECO:0000313" key="12">
    <source>
        <dbReference type="Proteomes" id="UP000249522"/>
    </source>
</evidence>
<evidence type="ECO:0000256" key="4">
    <source>
        <dbReference type="ARBA" id="ARBA00023012"/>
    </source>
</evidence>
<evidence type="ECO:0000259" key="9">
    <source>
        <dbReference type="PROSITE" id="PS01124"/>
    </source>
</evidence>
<dbReference type="GO" id="GO:0043565">
    <property type="term" value="F:sequence-specific DNA binding"/>
    <property type="evidence" value="ECO:0007669"/>
    <property type="project" value="InterPro"/>
</dbReference>
<dbReference type="RefSeq" id="WP_111145071.1">
    <property type="nucleotide sequence ID" value="NZ_QKRB01000012.1"/>
</dbReference>
<dbReference type="AlphaFoldDB" id="A0A2W1LRU1"/>
<dbReference type="Pfam" id="PF00072">
    <property type="entry name" value="Response_reg"/>
    <property type="match status" value="1"/>
</dbReference>
<dbReference type="PROSITE" id="PS01124">
    <property type="entry name" value="HTH_ARAC_FAMILY_2"/>
    <property type="match status" value="1"/>
</dbReference>
<keyword evidence="6" id="KW-0238">DNA-binding</keyword>
<evidence type="ECO:0000256" key="3">
    <source>
        <dbReference type="ARBA" id="ARBA00022553"/>
    </source>
</evidence>
<dbReference type="GO" id="GO:0000160">
    <property type="term" value="P:phosphorelay signal transduction system"/>
    <property type="evidence" value="ECO:0007669"/>
    <property type="project" value="UniProtKB-KW"/>
</dbReference>
<dbReference type="Gene3D" id="3.40.50.2300">
    <property type="match status" value="1"/>
</dbReference>
<keyword evidence="5" id="KW-0805">Transcription regulation</keyword>
<keyword evidence="7" id="KW-0804">Transcription</keyword>
<feature type="domain" description="Response regulatory" evidence="10">
    <location>
        <begin position="3"/>
        <end position="119"/>
    </location>
</feature>
<dbReference type="PANTHER" id="PTHR42713">
    <property type="entry name" value="HISTIDINE KINASE-RELATED"/>
    <property type="match status" value="1"/>
</dbReference>
<evidence type="ECO:0000256" key="8">
    <source>
        <dbReference type="PROSITE-ProRule" id="PRU00169"/>
    </source>
</evidence>
<dbReference type="InterPro" id="IPR011006">
    <property type="entry name" value="CheY-like_superfamily"/>
</dbReference>